<proteinExistence type="predicted"/>
<dbReference type="Proteomes" id="UP001500466">
    <property type="component" value="Unassembled WGS sequence"/>
</dbReference>
<dbReference type="SUPFAM" id="SSF89372">
    <property type="entry name" value="Fucose-specific lectin"/>
    <property type="match status" value="1"/>
</dbReference>
<feature type="region of interest" description="Disordered" evidence="2">
    <location>
        <begin position="628"/>
        <end position="647"/>
    </location>
</feature>
<reference evidence="4" key="1">
    <citation type="journal article" date="2019" name="Int. J. Syst. Evol. Microbiol.">
        <title>The Global Catalogue of Microorganisms (GCM) 10K type strain sequencing project: providing services to taxonomists for standard genome sequencing and annotation.</title>
        <authorList>
            <consortium name="The Broad Institute Genomics Platform"/>
            <consortium name="The Broad Institute Genome Sequencing Center for Infectious Disease"/>
            <person name="Wu L."/>
            <person name="Ma J."/>
        </authorList>
    </citation>
    <scope>NUCLEOTIDE SEQUENCE [LARGE SCALE GENOMIC DNA]</scope>
    <source>
        <strain evidence="4">JCM 17986</strain>
    </source>
</reference>
<name>A0ABP9IBB9_9ACTN</name>
<organism evidence="3 4">
    <name type="scientific">Yinghuangia aomiensis</name>
    <dbReference type="NCBI Taxonomy" id="676205"/>
    <lineage>
        <taxon>Bacteria</taxon>
        <taxon>Bacillati</taxon>
        <taxon>Actinomycetota</taxon>
        <taxon>Actinomycetes</taxon>
        <taxon>Kitasatosporales</taxon>
        <taxon>Streptomycetaceae</taxon>
        <taxon>Yinghuangia</taxon>
    </lineage>
</organism>
<dbReference type="PANTHER" id="PTHR12993">
    <property type="entry name" value="N-ACETYLGLUCOSAMINYL-PHOSPHATIDYLINOSITOL DE-N-ACETYLASE-RELATED"/>
    <property type="match status" value="1"/>
</dbReference>
<dbReference type="Gene3D" id="3.40.50.10320">
    <property type="entry name" value="LmbE-like"/>
    <property type="match status" value="1"/>
</dbReference>
<dbReference type="SUPFAM" id="SSF102588">
    <property type="entry name" value="LmbE-like"/>
    <property type="match status" value="1"/>
</dbReference>
<accession>A0ABP9IBB9</accession>
<evidence type="ECO:0000313" key="3">
    <source>
        <dbReference type="EMBL" id="GAA4993895.1"/>
    </source>
</evidence>
<dbReference type="Gene3D" id="2.120.10.70">
    <property type="entry name" value="Fucose-specific lectin"/>
    <property type="match status" value="1"/>
</dbReference>
<dbReference type="Pfam" id="PF02585">
    <property type="entry name" value="PIG-L"/>
    <property type="match status" value="1"/>
</dbReference>
<dbReference type="InterPro" id="IPR003737">
    <property type="entry name" value="GlcNAc_PI_deacetylase-related"/>
</dbReference>
<evidence type="ECO:0000256" key="2">
    <source>
        <dbReference type="SAM" id="MobiDB-lite"/>
    </source>
</evidence>
<keyword evidence="4" id="KW-1185">Reference proteome</keyword>
<evidence type="ECO:0000256" key="1">
    <source>
        <dbReference type="ARBA" id="ARBA00022833"/>
    </source>
</evidence>
<dbReference type="PANTHER" id="PTHR12993:SF26">
    <property type="entry name" value="1D-MYO-INOSITOL 2-ACETAMIDO-2-DEOXY-ALPHA-D-GLUCOPYRANOSIDE DEACETYLASE"/>
    <property type="match status" value="1"/>
</dbReference>
<dbReference type="InterPro" id="IPR024078">
    <property type="entry name" value="LmbE-like_dom_sf"/>
</dbReference>
<protein>
    <submittedName>
        <fullName evidence="3">PIG-L family deacetylase</fullName>
    </submittedName>
</protein>
<sequence length="697" mass="73016">MLAVAGSAAAVGVPTAVWLADDDGGGGAPRPKPKARPDKVASRQLNIVAHPDDDLYFLNPDVQQAILEGDEVTGVCVTCGETDGKNVRDGDKTPVPVDFPKYSAARQTGLRAAYAEMAVGDRKSPWSREALPLPGGRVADLSTLQAAPHVRLVFLNLWQDGTRSGVPGPRPRELWAGAAGTIPTMTYKSGPSTTSYAYDRAGLIEVLAALIERYQPSVIRTMDPDPDYLKHNNADHATRQHADFGDYADHQDHSAIAMFSWAAIQQVNSRAAGAAAGPAVESYRGYVNERWPYTLDEAAFREKVRLLGIYGWTDGKSCGDPYGCGDLKVADGAPGTGWGQSTTHRYPGDTSWLRTAPDGRQAAFAVLGGQAVVWSAAPAGAFAAPVPLGGGPLLPQVAAACTPDGRFVVFGLRMHLEAASPGGQRRSLVFAEQTGPGGRFSDWTDLGNPADGIQLDANRARSVGTPSAVALADGGIQVFVRNTGTGLSTRYRPRGGTWGPWTDLRGGAIQDGIAAVADADGRIEVFGSRKDGIARWSQAVPGGPFTFGRLDVPAPAGPPVALRGSDDRLRLAVRQPQTTQVLVYAQRKPGGDWDPKPSALGGPGGFGPVAAVHRDDRTVVATRNDAGNVSVGQHRGNGNADASWAPGGPALLHSPSVTLAPDGGFTVALLGVDGRLYTSRSLRTDGSAEMTPWTAAG</sequence>
<keyword evidence="1" id="KW-0862">Zinc</keyword>
<dbReference type="EMBL" id="BAABHS010000050">
    <property type="protein sequence ID" value="GAA4993895.1"/>
    <property type="molecule type" value="Genomic_DNA"/>
</dbReference>
<comment type="caution">
    <text evidence="3">The sequence shown here is derived from an EMBL/GenBank/DDBJ whole genome shotgun (WGS) entry which is preliminary data.</text>
</comment>
<gene>
    <name evidence="3" type="ORF">GCM10023205_78280</name>
</gene>
<evidence type="ECO:0000313" key="4">
    <source>
        <dbReference type="Proteomes" id="UP001500466"/>
    </source>
</evidence>